<evidence type="ECO:0000256" key="2">
    <source>
        <dbReference type="ARBA" id="ARBA00007362"/>
    </source>
</evidence>
<evidence type="ECO:0000256" key="3">
    <source>
        <dbReference type="ARBA" id="ARBA00022692"/>
    </source>
</evidence>
<keyword evidence="3 6" id="KW-0812">Transmembrane</keyword>
<sequence>MIFAANLKTMAAGKIKWIYLFILSLIWGSSFILIKKGLIGLSPLQVGAFRVIFAALFLILAGFKKIINLKFSQWKWIVVSGFVGSFFPIFLFSFAETKISSGIASILNAVTPLMTLVLGVLFFQDKMNGNKAIGVFVGLIGTAGLILSNASFNGSENYLYSLLGVLAAVCYAVNVNLLKRYLNDISALAVTAGCFTVLLVPALLILVWSGFFNENLSNIQLQQSVGFIAILGFLGTGVAMIMFNRLVQITNPVFTSSVTYTMPIIALGWGILDDEVFSLNQLIFAMLVIAGVLIVNRAKVISIKRKRKLA</sequence>
<feature type="transmembrane region" description="Helical" evidence="6">
    <location>
        <begin position="17"/>
        <end position="34"/>
    </location>
</feature>
<evidence type="ECO:0000256" key="1">
    <source>
        <dbReference type="ARBA" id="ARBA00004141"/>
    </source>
</evidence>
<feature type="transmembrane region" description="Helical" evidence="6">
    <location>
        <begin position="158"/>
        <end position="178"/>
    </location>
</feature>
<reference evidence="8 9" key="1">
    <citation type="journal article" date="2010" name="BMC Genomics">
        <title>The complete genome of Zunongwangia profunda SM-A87 reveals its adaptation to the deep-sea environment and ecological role in sedimentary organic nitrogen degradation.</title>
        <authorList>
            <person name="Qin Q.L."/>
            <person name="Zhang X.Y."/>
            <person name="Wang X.M."/>
            <person name="Liu G.M."/>
            <person name="Chen X.L."/>
            <person name="Xie B.B."/>
            <person name="Dang H.Y."/>
            <person name="Zhou B.C."/>
            <person name="Yu J."/>
            <person name="Zhang Y.Z."/>
        </authorList>
    </citation>
    <scope>NUCLEOTIDE SEQUENCE [LARGE SCALE GENOMIC DNA]</scope>
    <source>
        <strain evidence="9">DSM 18752 / CCTCC AB 206139 / SM-A87</strain>
    </source>
</reference>
<dbReference type="HOGENOM" id="CLU_033863_5_2_10"/>
<accession>D5BCG2</accession>
<dbReference type="EMBL" id="CP001650">
    <property type="protein sequence ID" value="ADF54788.1"/>
    <property type="molecule type" value="Genomic_DNA"/>
</dbReference>
<evidence type="ECO:0000256" key="5">
    <source>
        <dbReference type="ARBA" id="ARBA00023136"/>
    </source>
</evidence>
<feature type="transmembrane region" description="Helical" evidence="6">
    <location>
        <begin position="185"/>
        <end position="209"/>
    </location>
</feature>
<proteinExistence type="inferred from homology"/>
<evidence type="ECO:0000256" key="4">
    <source>
        <dbReference type="ARBA" id="ARBA00022989"/>
    </source>
</evidence>
<keyword evidence="4 6" id="KW-1133">Transmembrane helix</keyword>
<keyword evidence="9" id="KW-1185">Reference proteome</keyword>
<feature type="transmembrane region" description="Helical" evidence="6">
    <location>
        <begin position="76"/>
        <end position="95"/>
    </location>
</feature>
<feature type="domain" description="EamA" evidence="7">
    <location>
        <begin position="18"/>
        <end position="146"/>
    </location>
</feature>
<dbReference type="InterPro" id="IPR000620">
    <property type="entry name" value="EamA_dom"/>
</dbReference>
<gene>
    <name evidence="8" type="ordered locus">ZPR_4487</name>
</gene>
<dbReference type="eggNOG" id="COG0697">
    <property type="taxonomic scope" value="Bacteria"/>
</dbReference>
<keyword evidence="5 6" id="KW-0472">Membrane</keyword>
<dbReference type="InterPro" id="IPR050638">
    <property type="entry name" value="AA-Vitamin_Transporters"/>
</dbReference>
<dbReference type="Proteomes" id="UP000001654">
    <property type="component" value="Chromosome"/>
</dbReference>
<feature type="transmembrane region" description="Helical" evidence="6">
    <location>
        <begin position="253"/>
        <end position="272"/>
    </location>
</feature>
<name>D5BCG2_ZUNPS</name>
<evidence type="ECO:0000313" key="8">
    <source>
        <dbReference type="EMBL" id="ADF54788.1"/>
    </source>
</evidence>
<feature type="transmembrane region" description="Helical" evidence="6">
    <location>
        <begin position="221"/>
        <end position="241"/>
    </location>
</feature>
<protein>
    <submittedName>
        <fullName evidence="8">Integral membrane protein</fullName>
    </submittedName>
</protein>
<comment type="subcellular location">
    <subcellularLocation>
        <location evidence="1">Membrane</location>
        <topology evidence="1">Multi-pass membrane protein</topology>
    </subcellularLocation>
</comment>
<organism evidence="8 9">
    <name type="scientific">Zunongwangia profunda (strain DSM 18752 / CCTCC AB 206139 / SM-A87)</name>
    <name type="common">Wangia profunda</name>
    <dbReference type="NCBI Taxonomy" id="655815"/>
    <lineage>
        <taxon>Bacteria</taxon>
        <taxon>Pseudomonadati</taxon>
        <taxon>Bacteroidota</taxon>
        <taxon>Flavobacteriia</taxon>
        <taxon>Flavobacteriales</taxon>
        <taxon>Flavobacteriaceae</taxon>
        <taxon>Zunongwangia</taxon>
    </lineage>
</organism>
<dbReference type="GO" id="GO:0016020">
    <property type="term" value="C:membrane"/>
    <property type="evidence" value="ECO:0007669"/>
    <property type="project" value="UniProtKB-SubCell"/>
</dbReference>
<evidence type="ECO:0000313" key="9">
    <source>
        <dbReference type="Proteomes" id="UP000001654"/>
    </source>
</evidence>
<feature type="transmembrane region" description="Helical" evidence="6">
    <location>
        <begin position="132"/>
        <end position="152"/>
    </location>
</feature>
<feature type="transmembrane region" description="Helical" evidence="6">
    <location>
        <begin position="278"/>
        <end position="298"/>
    </location>
</feature>
<dbReference type="PANTHER" id="PTHR32322">
    <property type="entry name" value="INNER MEMBRANE TRANSPORTER"/>
    <property type="match status" value="1"/>
</dbReference>
<evidence type="ECO:0000256" key="6">
    <source>
        <dbReference type="SAM" id="Phobius"/>
    </source>
</evidence>
<dbReference type="Pfam" id="PF00892">
    <property type="entry name" value="EamA"/>
    <property type="match status" value="2"/>
</dbReference>
<dbReference type="PANTHER" id="PTHR32322:SF2">
    <property type="entry name" value="EAMA DOMAIN-CONTAINING PROTEIN"/>
    <property type="match status" value="1"/>
</dbReference>
<evidence type="ECO:0000259" key="7">
    <source>
        <dbReference type="Pfam" id="PF00892"/>
    </source>
</evidence>
<dbReference type="AlphaFoldDB" id="D5BCG2"/>
<dbReference type="STRING" id="655815.ZPR_4487"/>
<dbReference type="KEGG" id="zpr:ZPR_4487"/>
<feature type="domain" description="EamA" evidence="7">
    <location>
        <begin position="162"/>
        <end position="296"/>
    </location>
</feature>
<feature type="transmembrane region" description="Helical" evidence="6">
    <location>
        <begin position="46"/>
        <end position="64"/>
    </location>
</feature>
<dbReference type="InterPro" id="IPR037185">
    <property type="entry name" value="EmrE-like"/>
</dbReference>
<comment type="similarity">
    <text evidence="2">Belongs to the EamA transporter family.</text>
</comment>
<feature type="transmembrane region" description="Helical" evidence="6">
    <location>
        <begin position="101"/>
        <end position="123"/>
    </location>
</feature>
<dbReference type="SUPFAM" id="SSF103481">
    <property type="entry name" value="Multidrug resistance efflux transporter EmrE"/>
    <property type="match status" value="2"/>
</dbReference>